<dbReference type="AlphaFoldDB" id="G4YEZ5"/>
<dbReference type="PIRSF" id="PIRSF000538">
    <property type="entry name" value="GlpK"/>
    <property type="match status" value="1"/>
</dbReference>
<protein>
    <recommendedName>
        <fullName evidence="9">Carbohydrate kinase FGGY N-terminal domain-containing protein</fullName>
    </recommendedName>
</protein>
<dbReference type="STRING" id="1094619.G4YEZ5"/>
<dbReference type="Pfam" id="PF00370">
    <property type="entry name" value="FGGY_N"/>
    <property type="match status" value="1"/>
</dbReference>
<dbReference type="RefSeq" id="XP_009514634.1">
    <property type="nucleotide sequence ID" value="XM_009516339.1"/>
</dbReference>
<dbReference type="SUPFAM" id="SSF53067">
    <property type="entry name" value="Actin-like ATPase domain"/>
    <property type="match status" value="2"/>
</dbReference>
<dbReference type="InterPro" id="IPR050406">
    <property type="entry name" value="FGGY_Carb_Kinase"/>
</dbReference>
<gene>
    <name evidence="7" type="ORF">PHYSODRAFT_470402</name>
</gene>
<feature type="domain" description="Carbohydrate kinase FGGY N-terminal" evidence="5">
    <location>
        <begin position="47"/>
        <end position="306"/>
    </location>
</feature>
<dbReference type="InterPro" id="IPR000577">
    <property type="entry name" value="Carb_kinase_FGGY"/>
</dbReference>
<organism evidence="7 8">
    <name type="scientific">Phytophthora sojae (strain P6497)</name>
    <name type="common">Soybean stem and root rot agent</name>
    <name type="synonym">Phytophthora megasperma f. sp. glycines</name>
    <dbReference type="NCBI Taxonomy" id="1094619"/>
    <lineage>
        <taxon>Eukaryota</taxon>
        <taxon>Sar</taxon>
        <taxon>Stramenopiles</taxon>
        <taxon>Oomycota</taxon>
        <taxon>Peronosporomycetes</taxon>
        <taxon>Peronosporales</taxon>
        <taxon>Peronosporaceae</taxon>
        <taxon>Phytophthora</taxon>
    </lineage>
</organism>
<dbReference type="GO" id="GO:0005975">
    <property type="term" value="P:carbohydrate metabolic process"/>
    <property type="evidence" value="ECO:0007669"/>
    <property type="project" value="InterPro"/>
</dbReference>
<dbReference type="EMBL" id="JH159151">
    <property type="protein sequence ID" value="EGZ27359.1"/>
    <property type="molecule type" value="Genomic_DNA"/>
</dbReference>
<dbReference type="CDD" id="cd07770">
    <property type="entry name" value="ASKHA_NBD_FGGY_GntK"/>
    <property type="match status" value="1"/>
</dbReference>
<dbReference type="Gene3D" id="3.30.420.40">
    <property type="match status" value="2"/>
</dbReference>
<keyword evidence="4" id="KW-0732">Signal</keyword>
<evidence type="ECO:0000313" key="7">
    <source>
        <dbReference type="EMBL" id="EGZ27359.1"/>
    </source>
</evidence>
<evidence type="ECO:0000259" key="5">
    <source>
        <dbReference type="Pfam" id="PF00370"/>
    </source>
</evidence>
<dbReference type="PANTHER" id="PTHR43095:SF2">
    <property type="entry name" value="GLUCONOKINASE"/>
    <property type="match status" value="1"/>
</dbReference>
<dbReference type="InterPro" id="IPR043129">
    <property type="entry name" value="ATPase_NBD"/>
</dbReference>
<dbReference type="PROSITE" id="PS51257">
    <property type="entry name" value="PROKAR_LIPOPROTEIN"/>
    <property type="match status" value="1"/>
</dbReference>
<evidence type="ECO:0000256" key="3">
    <source>
        <dbReference type="ARBA" id="ARBA00022777"/>
    </source>
</evidence>
<feature type="chain" id="PRO_5013402233" description="Carbohydrate kinase FGGY N-terminal domain-containing protein" evidence="4">
    <location>
        <begin position="16"/>
        <end position="570"/>
    </location>
</feature>
<reference evidence="7 8" key="1">
    <citation type="journal article" date="2006" name="Science">
        <title>Phytophthora genome sequences uncover evolutionary origins and mechanisms of pathogenesis.</title>
        <authorList>
            <person name="Tyler B.M."/>
            <person name="Tripathy S."/>
            <person name="Zhang X."/>
            <person name="Dehal P."/>
            <person name="Jiang R.H."/>
            <person name="Aerts A."/>
            <person name="Arredondo F.D."/>
            <person name="Baxter L."/>
            <person name="Bensasson D."/>
            <person name="Beynon J.L."/>
            <person name="Chapman J."/>
            <person name="Damasceno C.M."/>
            <person name="Dorrance A.E."/>
            <person name="Dou D."/>
            <person name="Dickerman A.W."/>
            <person name="Dubchak I.L."/>
            <person name="Garbelotto M."/>
            <person name="Gijzen M."/>
            <person name="Gordon S.G."/>
            <person name="Govers F."/>
            <person name="Grunwald N.J."/>
            <person name="Huang W."/>
            <person name="Ivors K.L."/>
            <person name="Jones R.W."/>
            <person name="Kamoun S."/>
            <person name="Krampis K."/>
            <person name="Lamour K.H."/>
            <person name="Lee M.K."/>
            <person name="McDonald W.H."/>
            <person name="Medina M."/>
            <person name="Meijer H.J."/>
            <person name="Nordberg E.K."/>
            <person name="Maclean D.J."/>
            <person name="Ospina-Giraldo M.D."/>
            <person name="Morris P.F."/>
            <person name="Phuntumart V."/>
            <person name="Putnam N.H."/>
            <person name="Rash S."/>
            <person name="Rose J.K."/>
            <person name="Sakihama Y."/>
            <person name="Salamov A.A."/>
            <person name="Savidor A."/>
            <person name="Scheuring C.F."/>
            <person name="Smith B.M."/>
            <person name="Sobral B.W."/>
            <person name="Terry A."/>
            <person name="Torto-Alalibo T.A."/>
            <person name="Win J."/>
            <person name="Xu Z."/>
            <person name="Zhang H."/>
            <person name="Grigoriev I.V."/>
            <person name="Rokhsar D.S."/>
            <person name="Boore J.L."/>
        </authorList>
    </citation>
    <scope>NUCLEOTIDE SEQUENCE [LARGE SCALE GENOMIC DNA]</scope>
    <source>
        <strain evidence="7 8">P6497</strain>
    </source>
</reference>
<dbReference type="InterPro" id="IPR018485">
    <property type="entry name" value="FGGY_C"/>
</dbReference>
<dbReference type="KEGG" id="psoj:PHYSODRAFT_470402"/>
<dbReference type="GeneID" id="20653948"/>
<feature type="signal peptide" evidence="4">
    <location>
        <begin position="1"/>
        <end position="15"/>
    </location>
</feature>
<comment type="similarity">
    <text evidence="1">Belongs to the FGGY kinase family.</text>
</comment>
<dbReference type="Pfam" id="PF02782">
    <property type="entry name" value="FGGY_C"/>
    <property type="match status" value="1"/>
</dbReference>
<dbReference type="SMR" id="G4YEZ5"/>
<feature type="domain" description="Carbohydrate kinase FGGY C-terminal" evidence="6">
    <location>
        <begin position="316"/>
        <end position="516"/>
    </location>
</feature>
<evidence type="ECO:0008006" key="9">
    <source>
        <dbReference type="Google" id="ProtNLM"/>
    </source>
</evidence>
<keyword evidence="3" id="KW-0418">Kinase</keyword>
<dbReference type="OMA" id="LWCYRID"/>
<dbReference type="Proteomes" id="UP000002640">
    <property type="component" value="Unassembled WGS sequence"/>
</dbReference>
<dbReference type="InParanoid" id="G4YEZ5"/>
<keyword evidence="8" id="KW-1185">Reference proteome</keyword>
<dbReference type="InterPro" id="IPR018484">
    <property type="entry name" value="FGGY_N"/>
</dbReference>
<evidence type="ECO:0000256" key="2">
    <source>
        <dbReference type="ARBA" id="ARBA00022679"/>
    </source>
</evidence>
<evidence type="ECO:0000256" key="4">
    <source>
        <dbReference type="SAM" id="SignalP"/>
    </source>
</evidence>
<sequence length="570" mass="62043">MKLFLPLLAASSAACAWLYRARQQRLQYEAFVRGLAQPQQYRGLPVVVVVDVGSSSIRASCFALVAEAQWTLIQGSLQQQHVSSIYAHGEADAAVIAATVEQILDRTMRFLRATDLAQKLVGVGFSTFAMNVLGVDAKGNIATPVYTYAGRRKATALWAKELQERLAARGELEEAHNRTGTVIHPAYAPATFLRLHEEESAVVERVAKWQSISGYLIGKWTTAAQDGCVPVSFSEASWMGLLDFRRSQWDARLLELVGMDSSKMPPVVDSSVPFSGLNSTYAKRWPELTNVPFFLGVSDGAAANIGSKCIDASRIAVTIGTSAALRVVLSADAMKNAKVPKGLWCYRIGKDQVLLGGALSDGGSVYKFFRESLRLSDEGIPVLRLVSLTLFVLWPDLTTQLEKLAPTKHGLSVLPFLSGERSPGWLENATCTISGINKWTTPVEFLRAGMESIALRIGVLFSLLAFSADLDATVVVSGTALTSSRVWRQMIADCLGKKLILEASATETTSRGLAVLIGTYLGLHTLKESGSFPAETTQLEYSHPDASAHAAYLEARHEQESLYRKLYSDM</sequence>
<proteinExistence type="inferred from homology"/>
<name>G4YEZ5_PHYSP</name>
<evidence type="ECO:0000256" key="1">
    <source>
        <dbReference type="ARBA" id="ARBA00009156"/>
    </source>
</evidence>
<accession>G4YEZ5</accession>
<evidence type="ECO:0000259" key="6">
    <source>
        <dbReference type="Pfam" id="PF02782"/>
    </source>
</evidence>
<dbReference type="GO" id="GO:0016301">
    <property type="term" value="F:kinase activity"/>
    <property type="evidence" value="ECO:0007669"/>
    <property type="project" value="UniProtKB-KW"/>
</dbReference>
<keyword evidence="2" id="KW-0808">Transferase</keyword>
<evidence type="ECO:0000313" key="8">
    <source>
        <dbReference type="Proteomes" id="UP000002640"/>
    </source>
</evidence>
<dbReference type="PANTHER" id="PTHR43095">
    <property type="entry name" value="SUGAR KINASE"/>
    <property type="match status" value="1"/>
</dbReference>